<keyword evidence="2" id="KW-0677">Repeat</keyword>
<comment type="caution">
    <text evidence="3">The sequence shown here is derived from an EMBL/GenBank/DDBJ whole genome shotgun (WGS) entry which is preliminary data.</text>
</comment>
<dbReference type="SUPFAM" id="SSF51161">
    <property type="entry name" value="Trimeric LpxA-like enzymes"/>
    <property type="match status" value="1"/>
</dbReference>
<reference evidence="3 4" key="1">
    <citation type="submission" date="2014-03" db="EMBL/GenBank/DDBJ databases">
        <title>Selection and divergence in the genomes of co-occurring obligate luminous symbionts with specific hosts.</title>
        <authorList>
            <person name="Hendry T.A."/>
            <person name="de Wet J.R."/>
            <person name="Dunlap P.V."/>
        </authorList>
    </citation>
    <scope>NUCLEOTIDE SEQUENCE [LARGE SCALE GENOMIC DNA]</scope>
    <source>
        <strain evidence="3 4">Ppalp.1</strain>
    </source>
</reference>
<evidence type="ECO:0000256" key="1">
    <source>
        <dbReference type="ARBA" id="ARBA00022679"/>
    </source>
</evidence>
<accession>A0A084CPE2</accession>
<dbReference type="CDD" id="cd04647">
    <property type="entry name" value="LbH_MAT_like"/>
    <property type="match status" value="1"/>
</dbReference>
<dbReference type="PROSITE" id="PS00101">
    <property type="entry name" value="HEXAPEP_TRANSFERASES"/>
    <property type="match status" value="1"/>
</dbReference>
<organism evidence="3 4">
    <name type="scientific">Candidatus Photodesmus blepharonis</name>
    <dbReference type="NCBI Taxonomy" id="1179155"/>
    <lineage>
        <taxon>Bacteria</taxon>
        <taxon>Pseudomonadati</taxon>
        <taxon>Pseudomonadota</taxon>
        <taxon>Gammaproteobacteria</taxon>
        <taxon>Vibrionales</taxon>
        <taxon>Vibrionaceae</taxon>
        <taxon>Candidatus Photodesmus</taxon>
    </lineage>
</organism>
<evidence type="ECO:0000313" key="3">
    <source>
        <dbReference type="EMBL" id="KEY91671.1"/>
    </source>
</evidence>
<dbReference type="PANTHER" id="PTHR23416">
    <property type="entry name" value="SIALIC ACID SYNTHASE-RELATED"/>
    <property type="match status" value="1"/>
</dbReference>
<dbReference type="GO" id="GO:0016740">
    <property type="term" value="F:transferase activity"/>
    <property type="evidence" value="ECO:0007669"/>
    <property type="project" value="UniProtKB-KW"/>
</dbReference>
<gene>
    <name evidence="3" type="ORF">CF67_01086</name>
</gene>
<sequence>MLFNLMNELKIFLQSNPNKNLRNLFSCFKKIRTLEIPTPKILNKGFYILYKITTNILENIVRILFNTPIFKGRLSKYGKNLYLYDGIPLITGPLEVSVGNDCRISGQTTFSGRSLSKNPKLKIGNNADIGWQTTIAVGKTIIIEDNVRIAERSLLFGYSGHPLNAQRRANGESDEEIQTGDIHLKRDVWLGSNVTVFHSVTIGEGTVVAASSVVTKDLPSFVIAAGNPAKIVATIEKNINGRNQCNVI</sequence>
<name>A0A084CPE2_9GAMM</name>
<dbReference type="eggNOG" id="COG0110">
    <property type="taxonomic scope" value="Bacteria"/>
</dbReference>
<keyword evidence="4" id="KW-1185">Reference proteome</keyword>
<keyword evidence="1 3" id="KW-0808">Transferase</keyword>
<dbReference type="Gene3D" id="2.160.10.10">
    <property type="entry name" value="Hexapeptide repeat proteins"/>
    <property type="match status" value="1"/>
</dbReference>
<dbReference type="Proteomes" id="UP000053784">
    <property type="component" value="Unassembled WGS sequence"/>
</dbReference>
<proteinExistence type="predicted"/>
<dbReference type="AlphaFoldDB" id="A0A084CPE2"/>
<dbReference type="InterPro" id="IPR018357">
    <property type="entry name" value="Hexapep_transf_CS"/>
</dbReference>
<protein>
    <submittedName>
        <fullName evidence="3">Acetyltransferase</fullName>
    </submittedName>
</protein>
<dbReference type="STRING" id="1179155.CF67_01086"/>
<dbReference type="InterPro" id="IPR051159">
    <property type="entry name" value="Hexapeptide_acetyltransf"/>
</dbReference>
<evidence type="ECO:0000256" key="2">
    <source>
        <dbReference type="ARBA" id="ARBA00022737"/>
    </source>
</evidence>
<dbReference type="RefSeq" id="WP_034412948.1">
    <property type="nucleotide sequence ID" value="NZ_JGVK01000001.1"/>
</dbReference>
<dbReference type="EMBL" id="JGVK01000001">
    <property type="protein sequence ID" value="KEY91671.1"/>
    <property type="molecule type" value="Genomic_DNA"/>
</dbReference>
<dbReference type="OrthoDB" id="9815592at2"/>
<dbReference type="InterPro" id="IPR011004">
    <property type="entry name" value="Trimer_LpxA-like_sf"/>
</dbReference>
<evidence type="ECO:0000313" key="4">
    <source>
        <dbReference type="Proteomes" id="UP000053784"/>
    </source>
</evidence>